<dbReference type="PANTHER" id="PTHR38122">
    <property type="entry name" value="GLYCOPROTEIN X"/>
    <property type="match status" value="1"/>
</dbReference>
<proteinExistence type="predicted"/>
<evidence type="ECO:0000313" key="3">
    <source>
        <dbReference type="Proteomes" id="UP000001197"/>
    </source>
</evidence>
<dbReference type="eggNOG" id="ENOG502S2BG">
    <property type="taxonomic scope" value="Eukaryota"/>
</dbReference>
<organism evidence="2 3">
    <name type="scientific">Podospora anserina (strain S / ATCC MYA-4624 / DSM 980 / FGSC 10383)</name>
    <name type="common">Pleurage anserina</name>
    <dbReference type="NCBI Taxonomy" id="515849"/>
    <lineage>
        <taxon>Eukaryota</taxon>
        <taxon>Fungi</taxon>
        <taxon>Dikarya</taxon>
        <taxon>Ascomycota</taxon>
        <taxon>Pezizomycotina</taxon>
        <taxon>Sordariomycetes</taxon>
        <taxon>Sordariomycetidae</taxon>
        <taxon>Sordariales</taxon>
        <taxon>Podosporaceae</taxon>
        <taxon>Podospora</taxon>
        <taxon>Podospora anserina</taxon>
    </lineage>
</organism>
<evidence type="ECO:0000256" key="1">
    <source>
        <dbReference type="SAM" id="MobiDB-lite"/>
    </source>
</evidence>
<evidence type="ECO:0000313" key="2">
    <source>
        <dbReference type="EMBL" id="CDP24763.1"/>
    </source>
</evidence>
<protein>
    <submittedName>
        <fullName evidence="2">Uncharacterized protein</fullName>
    </submittedName>
</protein>
<reference evidence="3" key="2">
    <citation type="journal article" date="2014" name="Genetics">
        <title>Maintaining two mating types: Structure of the mating type locus and its role in heterokaryosis in Podospora anserina.</title>
        <authorList>
            <person name="Grognet P."/>
            <person name="Bidard F."/>
            <person name="Kuchly C."/>
            <person name="Tong L.C.H."/>
            <person name="Coppin E."/>
            <person name="Benkhali J.A."/>
            <person name="Couloux A."/>
            <person name="Wincker P."/>
            <person name="Debuchy R."/>
            <person name="Silar P."/>
        </authorList>
    </citation>
    <scope>GENOME REANNOTATION</scope>
    <source>
        <strain evidence="3">S / ATCC MYA-4624 / DSM 980 / FGSC 10383</strain>
    </source>
</reference>
<feature type="compositionally biased region" description="Low complexity" evidence="1">
    <location>
        <begin position="487"/>
        <end position="509"/>
    </location>
</feature>
<keyword evidence="3" id="KW-1185">Reference proteome</keyword>
<sequence length="547" mass="56926">MTTVHAVTATVTQLTTTTVSVCAAPTNAGIYKRSALDVRSKKHPRALRTWGCEPGFVCNQPKPDGCNLWAEAPGLDFECHPDWCVPAPYIPRVVWKKNETGYFPPVEGYFNLNPEDFGLSYGVFELQPVVVLKADGRLATSYTGDWASQATITERTRSTAVPNSRARFVKRQVPGSDTVPSECFSFCDSAYLEAQRVGRDPELCEPGSVFLDILDDCKVCIADNTDDTKYEEIERVYLEPNFRPWLDYCDALSPVPITTTTSGEPQVTDTATVSTDTGLPPNTSTGFDDITTSATTTSTEETSTPTSTPTSTDETTSTTTDSSTETTTTETTSTTSESTSSTETLSSETTSSETTSSPSTTETTSSPSTETTTESPTTETTEVPTSGGSESTSSPDVTTSTDAPSTSEDGPSATTTTSPSIASSTTPPTSSSSSSSSFSSSSTSSSGSDDSSSTFPDTTDDLLTFTASTFSTGTLPGETSGGGDDGGVVPTDTPTTITTTTAGTGGLTPTLPTGPVVTAAAGRMANVPSLGGLGNILAGILFAAMLL</sequence>
<dbReference type="PANTHER" id="PTHR38122:SF1">
    <property type="entry name" value="GLYCOPROTEIN X"/>
    <property type="match status" value="1"/>
</dbReference>
<reference evidence="2 3" key="1">
    <citation type="journal article" date="2008" name="Genome Biol.">
        <title>The genome sequence of the model ascomycete fungus Podospora anserina.</title>
        <authorList>
            <person name="Espagne E."/>
            <person name="Lespinet O."/>
            <person name="Malagnac F."/>
            <person name="Da Silva C."/>
            <person name="Jaillon O."/>
            <person name="Porcel B.M."/>
            <person name="Couloux A."/>
            <person name="Aury J.-M."/>
            <person name="Segurens B."/>
            <person name="Poulain J."/>
            <person name="Anthouard V."/>
            <person name="Grossetete S."/>
            <person name="Khalili H."/>
            <person name="Coppin E."/>
            <person name="Dequard-Chablat M."/>
            <person name="Picard M."/>
            <person name="Contamine V."/>
            <person name="Arnaise S."/>
            <person name="Bourdais A."/>
            <person name="Berteaux-Lecellier V."/>
            <person name="Gautheret D."/>
            <person name="de Vries R.P."/>
            <person name="Battaglia E."/>
            <person name="Coutinho P.M."/>
            <person name="Danchin E.G.J."/>
            <person name="Henrissat B."/>
            <person name="El Khoury R."/>
            <person name="Sainsard-Chanet A."/>
            <person name="Boivin A."/>
            <person name="Pinan-Lucarre B."/>
            <person name="Sellem C.H."/>
            <person name="Debuchy R."/>
            <person name="Wincker P."/>
            <person name="Weissenbach J."/>
            <person name="Silar P."/>
        </authorList>
    </citation>
    <scope>NUCLEOTIDE SEQUENCE [LARGE SCALE GENOMIC DNA]</scope>
    <source>
        <strain evidence="3">S / ATCC MYA-4624 / DSM 980 / FGSC 10383</strain>
    </source>
</reference>
<feature type="compositionally biased region" description="Low complexity" evidence="1">
    <location>
        <begin position="291"/>
        <end position="457"/>
    </location>
</feature>
<dbReference type="EMBL" id="FO904936">
    <property type="protein sequence ID" value="CDP24763.1"/>
    <property type="molecule type" value="Genomic_DNA"/>
</dbReference>
<dbReference type="AlphaFoldDB" id="A0A090D4W4"/>
<feature type="region of interest" description="Disordered" evidence="1">
    <location>
        <begin position="469"/>
        <end position="509"/>
    </location>
</feature>
<name>A0A090D4W4_PODAN</name>
<dbReference type="Proteomes" id="UP000001197">
    <property type="component" value="Chromosome 1"/>
</dbReference>
<feature type="region of interest" description="Disordered" evidence="1">
    <location>
        <begin position="257"/>
        <end position="457"/>
    </location>
</feature>
<feature type="compositionally biased region" description="Polar residues" evidence="1">
    <location>
        <begin position="257"/>
        <end position="286"/>
    </location>
</feature>
<accession>A0A090D4W4</accession>
<dbReference type="InParanoid" id="A0A090D4W4"/>